<reference evidence="2 3" key="1">
    <citation type="submission" date="2014-04" db="EMBL/GenBank/DDBJ databases">
        <title>Draft genome sequence of Photobacterium halotolerans S2753: a solonamide, ngercheumicin and holomycin producer.</title>
        <authorList>
            <person name="Machado H.R."/>
            <person name="Gram L."/>
        </authorList>
    </citation>
    <scope>NUCLEOTIDE SEQUENCE [LARGE SCALE GENOMIC DNA]</scope>
    <source>
        <strain evidence="2 3">S2753</strain>
    </source>
</reference>
<dbReference type="Pfam" id="PF17186">
    <property type="entry name" value="Lipocalin_9"/>
    <property type="match status" value="1"/>
</dbReference>
<dbReference type="EMBL" id="JMIB01000021">
    <property type="protein sequence ID" value="KDM91522.1"/>
    <property type="molecule type" value="Genomic_DNA"/>
</dbReference>
<evidence type="ECO:0000313" key="2">
    <source>
        <dbReference type="EMBL" id="KDM91522.1"/>
    </source>
</evidence>
<evidence type="ECO:0000313" key="3">
    <source>
        <dbReference type="Proteomes" id="UP000027192"/>
    </source>
</evidence>
<name>A0A066RUY2_9GAMM</name>
<dbReference type="Pfam" id="PF07143">
    <property type="entry name" value="CrtC"/>
    <property type="match status" value="1"/>
</dbReference>
<dbReference type="PANTHER" id="PTHR38591">
    <property type="entry name" value="HYDROLASE"/>
    <property type="match status" value="1"/>
</dbReference>
<evidence type="ECO:0000259" key="1">
    <source>
        <dbReference type="Pfam" id="PF07143"/>
    </source>
</evidence>
<dbReference type="InterPro" id="IPR023374">
    <property type="entry name" value="AttH-like_dom_sf"/>
</dbReference>
<accession>A0A066RUY2</accession>
<dbReference type="AlphaFoldDB" id="A0A066RUY2"/>
<protein>
    <submittedName>
        <fullName evidence="2">ABC transporter</fullName>
    </submittedName>
</protein>
<dbReference type="SUPFAM" id="SSF159245">
    <property type="entry name" value="AttH-like"/>
    <property type="match status" value="1"/>
</dbReference>
<dbReference type="OrthoDB" id="9770826at2"/>
<sequence length="379" mass="43439">MQRRQIWQTWFSWGLLILLSLLLLGCEPESPENRTLAVLSQQNDAGFEQVKPGQPLIFPQDHLSHPGFRVEWWYLTANLTSESGQWLAVQWTLFRTSARPNQSDVLATGWQSPQRFMAHAVVTTAEKRWQAERFARGGIGQSGVTAEPFTLWLDNWRWQGQGGSPFPGTLTFRDQQMDVTLKMRSYGNRVLQGDGGYSQKDPADPRLASYYYSMPFLSVDGEIRLDGVLYQVKGEGWFDREWSSQSLSEHQQGWDWFSIHLDDGRALMLYQLRSHQHPAYTFGSLSWPDGKSIPITQGQASLTPIRMAKLRTAIQASDIQAEREFPVRWHLVVPEQQIELDVQARRDDQLLPFLFPYWEGPVTVTGSHTGQGFMELTGY</sequence>
<dbReference type="Proteomes" id="UP000027192">
    <property type="component" value="Unassembled WGS sequence"/>
</dbReference>
<dbReference type="InterPro" id="IPR010791">
    <property type="entry name" value="AttH_dom"/>
</dbReference>
<proteinExistence type="predicted"/>
<gene>
    <name evidence="2" type="ORF">EA58_10885</name>
</gene>
<dbReference type="PANTHER" id="PTHR38591:SF1">
    <property type="entry name" value="BLL1000 PROTEIN"/>
    <property type="match status" value="1"/>
</dbReference>
<dbReference type="RefSeq" id="WP_036752171.1">
    <property type="nucleotide sequence ID" value="NZ_JAGSGC010000006.1"/>
</dbReference>
<feature type="domain" description="AttH" evidence="1">
    <location>
        <begin position="70"/>
        <end position="244"/>
    </location>
</feature>
<dbReference type="STRING" id="1654360.EA58_10885"/>
<organism evidence="2 3">
    <name type="scientific">Photobacterium galatheae</name>
    <dbReference type="NCBI Taxonomy" id="1654360"/>
    <lineage>
        <taxon>Bacteria</taxon>
        <taxon>Pseudomonadati</taxon>
        <taxon>Pseudomonadota</taxon>
        <taxon>Gammaproteobacteria</taxon>
        <taxon>Vibrionales</taxon>
        <taxon>Vibrionaceae</taxon>
        <taxon>Photobacterium</taxon>
    </lineage>
</organism>
<comment type="caution">
    <text evidence="2">The sequence shown here is derived from an EMBL/GenBank/DDBJ whole genome shotgun (WGS) entry which is preliminary data.</text>
</comment>
<dbReference type="PROSITE" id="PS51257">
    <property type="entry name" value="PROKAR_LIPOPROTEIN"/>
    <property type="match status" value="1"/>
</dbReference>
<keyword evidence="3" id="KW-1185">Reference proteome</keyword>
<dbReference type="Gene3D" id="2.40.370.10">
    <property type="entry name" value="AttH-like domain"/>
    <property type="match status" value="2"/>
</dbReference>